<dbReference type="InterPro" id="IPR036388">
    <property type="entry name" value="WH-like_DNA-bd_sf"/>
</dbReference>
<dbReference type="InterPro" id="IPR036662">
    <property type="entry name" value="PTS_EIIA_man-typ_sf"/>
</dbReference>
<dbReference type="InterPro" id="IPR011608">
    <property type="entry name" value="PRD"/>
</dbReference>
<evidence type="ECO:0000313" key="9">
    <source>
        <dbReference type="EMBL" id="SHK98992.1"/>
    </source>
</evidence>
<dbReference type="GO" id="GO:0006355">
    <property type="term" value="P:regulation of DNA-templated transcription"/>
    <property type="evidence" value="ECO:0007669"/>
    <property type="project" value="InterPro"/>
</dbReference>
<dbReference type="PROSITE" id="PS50045">
    <property type="entry name" value="SIGMA54_INTERACT_4"/>
    <property type="match status" value="1"/>
</dbReference>
<dbReference type="EMBL" id="FRBC01000029">
    <property type="protein sequence ID" value="SHK98992.1"/>
    <property type="molecule type" value="Genomic_DNA"/>
</dbReference>
<dbReference type="Gene3D" id="1.10.10.10">
    <property type="entry name" value="Winged helix-like DNA-binding domain superfamily/Winged helix DNA-binding domain"/>
    <property type="match status" value="1"/>
</dbReference>
<keyword evidence="3" id="KW-0418">Kinase</keyword>
<dbReference type="CDD" id="cd00009">
    <property type="entry name" value="AAA"/>
    <property type="match status" value="1"/>
</dbReference>
<dbReference type="SUPFAM" id="SSF52540">
    <property type="entry name" value="P-loop containing nucleoside triphosphate hydrolases"/>
    <property type="match status" value="1"/>
</dbReference>
<dbReference type="InterPro" id="IPR036390">
    <property type="entry name" value="WH_DNA-bd_sf"/>
</dbReference>
<keyword evidence="5" id="KW-0238">DNA-binding</keyword>
<proteinExistence type="predicted"/>
<dbReference type="Pfam" id="PF03610">
    <property type="entry name" value="EIIA-man"/>
    <property type="match status" value="1"/>
</dbReference>
<dbReference type="OrthoDB" id="1632886at2"/>
<dbReference type="GO" id="GO:0003677">
    <property type="term" value="F:DNA binding"/>
    <property type="evidence" value="ECO:0007669"/>
    <property type="project" value="UniProtKB-KW"/>
</dbReference>
<dbReference type="InterPro" id="IPR036634">
    <property type="entry name" value="PRD_sf"/>
</dbReference>
<protein>
    <submittedName>
        <fullName evidence="9">Transcriptional regulatory protein LevR, contains PRD, AAA+ and EIIA domains</fullName>
    </submittedName>
</protein>
<dbReference type="GO" id="GO:0016301">
    <property type="term" value="F:kinase activity"/>
    <property type="evidence" value="ECO:0007669"/>
    <property type="project" value="UniProtKB-KW"/>
</dbReference>
<dbReference type="PANTHER" id="PTHR32071:SF90">
    <property type="entry name" value="TRANSCRIPTIONAL REGULATORY PROTEIN LEVR"/>
    <property type="match status" value="1"/>
</dbReference>
<keyword evidence="2" id="KW-0547">Nucleotide-binding</keyword>
<name>A0A1M6WYY8_SELRU</name>
<dbReference type="Gene3D" id="3.40.50.510">
    <property type="entry name" value="Phosphotransferase system, mannose-type IIA component"/>
    <property type="match status" value="1"/>
</dbReference>
<keyword evidence="1" id="KW-0808">Transferase</keyword>
<evidence type="ECO:0000313" key="10">
    <source>
        <dbReference type="Proteomes" id="UP000184263"/>
    </source>
</evidence>
<organism evidence="9 10">
    <name type="scientific">Selenomonas ruminantium</name>
    <dbReference type="NCBI Taxonomy" id="971"/>
    <lineage>
        <taxon>Bacteria</taxon>
        <taxon>Bacillati</taxon>
        <taxon>Bacillota</taxon>
        <taxon>Negativicutes</taxon>
        <taxon>Selenomonadales</taxon>
        <taxon>Selenomonadaceae</taxon>
        <taxon>Selenomonas</taxon>
    </lineage>
</organism>
<dbReference type="InterPro" id="IPR003593">
    <property type="entry name" value="AAA+_ATPase"/>
</dbReference>
<dbReference type="Pfam" id="PF00158">
    <property type="entry name" value="Sigma54_activat"/>
    <property type="match status" value="1"/>
</dbReference>
<keyword evidence="4" id="KW-0067">ATP-binding</keyword>
<sequence length="934" mass="104822">MKRSERIYQYIKEQSEKFEVKVLTGQIGFDAQEIADELDILRNNVSKELNELHRQDKIIKFTGRPVRYFDKETLAEALGSELGQGPLQFRDVEECKRLFGSEAEEEVNPFARLIGADKSLKRQVEQGKAAILYPPDGLHTLIVGQTGVGKTLFAHMMFAYGKAMKRFGEEAPFITFNCADYYNNPQLLISHVFGHIKGAFTGADSAKAGLVEEADGGVLFLDEIHRLPPEGQEMIFYFMDTGTFNRLGETTRSRRAKVLIIGATTEDPNSALTKTFVRRIPNIITIKPLSERTLEEKLDILKLLFMEEAQRVKKPVRISVEAVKALIGSIGSGNVGQLKSNIKLLCAQAFLNGIDNPSFIEADFRMLPPSVRDGLLTLSANRQALAELTQYVSEPLLVSPPGGKFKLDDENSKEGFNLYQVVEDKVALLKGEGISDELIKQIVATDVNVYVKELYNKKHSVNMTTRERLLKIVDEALVDFSEQISLYVQKRLNRSYRDRFLYAFSLHLSAFLKRVKAQETIPYTEIEGAIPKDSDYMRVAEEIGTLIEKHYHVSVPQAEIEYIALLLESADDDELEEKIIILVATHGKATASSMVDVAKRLFSSTDTNIIAIDMPLEVNPQDILEQTAAMLKGMECQKGVLILADMGSLCNIGALLSERLKIPVRTLDMVSTPLILEAMRKVDIAGMDLDSIYESLLSFKGYEAVDTHEVPANTQEAIVTICSSGHGAAMKIKALVEDVLRHAGRIIEVIPVGVIHLEERLEEIAKEYKLVAAVGMKKPEMSIPFIPLEQLIDGEGERRLTELVFASETAIEAKIPQSEGKGNMVVQRLCEESLQRFLTYLNPAKIMSVLWEFDRSLENDLQLKLSNPLRVRLLVHCGCALERVVTRSPLVYKEDKSLVDERKLAALKKAAVIFDETLKLRFDEDEYYFMANML</sequence>
<dbReference type="Pfam" id="PF00874">
    <property type="entry name" value="PRD"/>
    <property type="match status" value="1"/>
</dbReference>
<dbReference type="SMART" id="SM00382">
    <property type="entry name" value="AAA"/>
    <property type="match status" value="1"/>
</dbReference>
<evidence type="ECO:0000256" key="2">
    <source>
        <dbReference type="ARBA" id="ARBA00022741"/>
    </source>
</evidence>
<feature type="domain" description="PTS EIIA type-4" evidence="7">
    <location>
        <begin position="578"/>
        <end position="705"/>
    </location>
</feature>
<dbReference type="PANTHER" id="PTHR32071">
    <property type="entry name" value="TRANSCRIPTIONAL REGULATORY PROTEIN"/>
    <property type="match status" value="1"/>
</dbReference>
<accession>A0A1M6WYY8</accession>
<dbReference type="CDD" id="cd00006">
    <property type="entry name" value="PTS_IIA_man"/>
    <property type="match status" value="1"/>
</dbReference>
<dbReference type="InterPro" id="IPR027417">
    <property type="entry name" value="P-loop_NTPase"/>
</dbReference>
<evidence type="ECO:0000259" key="7">
    <source>
        <dbReference type="PROSITE" id="PS51096"/>
    </source>
</evidence>
<evidence type="ECO:0000259" key="6">
    <source>
        <dbReference type="PROSITE" id="PS50045"/>
    </source>
</evidence>
<dbReference type="Proteomes" id="UP000184263">
    <property type="component" value="Unassembled WGS sequence"/>
</dbReference>
<feature type="domain" description="Sigma-54 factor interaction" evidence="6">
    <location>
        <begin position="113"/>
        <end position="347"/>
    </location>
</feature>
<gene>
    <name evidence="9" type="ORF">SAMN05216582_12929</name>
</gene>
<dbReference type="RefSeq" id="WP_073092078.1">
    <property type="nucleotide sequence ID" value="NZ_FRBC01000029.1"/>
</dbReference>
<dbReference type="AlphaFoldDB" id="A0A1M6WYY8"/>
<dbReference type="GO" id="GO:0005524">
    <property type="term" value="F:ATP binding"/>
    <property type="evidence" value="ECO:0007669"/>
    <property type="project" value="UniProtKB-KW"/>
</dbReference>
<dbReference type="SUPFAM" id="SSF53062">
    <property type="entry name" value="PTS system fructose IIA component-like"/>
    <property type="match status" value="1"/>
</dbReference>
<feature type="domain" description="PRD" evidence="8">
    <location>
        <begin position="841"/>
        <end position="934"/>
    </location>
</feature>
<evidence type="ECO:0000256" key="1">
    <source>
        <dbReference type="ARBA" id="ARBA00022679"/>
    </source>
</evidence>
<dbReference type="InterPro" id="IPR002078">
    <property type="entry name" value="Sigma_54_int"/>
</dbReference>
<evidence type="ECO:0000256" key="4">
    <source>
        <dbReference type="ARBA" id="ARBA00022840"/>
    </source>
</evidence>
<reference evidence="9 10" key="1">
    <citation type="submission" date="2016-11" db="EMBL/GenBank/DDBJ databases">
        <authorList>
            <person name="Jaros S."/>
            <person name="Januszkiewicz K."/>
            <person name="Wedrychowicz H."/>
        </authorList>
    </citation>
    <scope>NUCLEOTIDE SEQUENCE [LARGE SCALE GENOMIC DNA]</scope>
    <source>
        <strain evidence="9 10">HD4</strain>
    </source>
</reference>
<feature type="domain" description="PRD" evidence="8">
    <location>
        <begin position="472"/>
        <end position="577"/>
    </location>
</feature>
<dbReference type="InterPro" id="IPR004701">
    <property type="entry name" value="PTS_EIIA_man-typ"/>
</dbReference>
<dbReference type="SUPFAM" id="SSF63520">
    <property type="entry name" value="PTS-regulatory domain, PRD"/>
    <property type="match status" value="2"/>
</dbReference>
<dbReference type="PROSITE" id="PS51096">
    <property type="entry name" value="PTS_EIIA_TYPE_4"/>
    <property type="match status" value="1"/>
</dbReference>
<dbReference type="GO" id="GO:0009401">
    <property type="term" value="P:phosphoenolpyruvate-dependent sugar phosphotransferase system"/>
    <property type="evidence" value="ECO:0007669"/>
    <property type="project" value="InterPro"/>
</dbReference>
<dbReference type="PROSITE" id="PS51372">
    <property type="entry name" value="PRD_2"/>
    <property type="match status" value="2"/>
</dbReference>
<evidence type="ECO:0000256" key="5">
    <source>
        <dbReference type="ARBA" id="ARBA00023125"/>
    </source>
</evidence>
<dbReference type="Gene3D" id="1.10.1790.10">
    <property type="entry name" value="PRD domain"/>
    <property type="match status" value="1"/>
</dbReference>
<dbReference type="GO" id="GO:0016020">
    <property type="term" value="C:membrane"/>
    <property type="evidence" value="ECO:0007669"/>
    <property type="project" value="InterPro"/>
</dbReference>
<evidence type="ECO:0000259" key="8">
    <source>
        <dbReference type="PROSITE" id="PS51372"/>
    </source>
</evidence>
<dbReference type="InterPro" id="IPR033887">
    <property type="entry name" value="PTS_IIA_man"/>
</dbReference>
<evidence type="ECO:0000256" key="3">
    <source>
        <dbReference type="ARBA" id="ARBA00022777"/>
    </source>
</evidence>
<dbReference type="Gene3D" id="3.40.50.300">
    <property type="entry name" value="P-loop containing nucleotide triphosphate hydrolases"/>
    <property type="match status" value="1"/>
</dbReference>
<dbReference type="SUPFAM" id="SSF46785">
    <property type="entry name" value="Winged helix' DNA-binding domain"/>
    <property type="match status" value="1"/>
</dbReference>